<sequence>MTTLNESVDVARSIDEVFAYVSDFTTTAEWDATATSAVKLTAGKIRVGTEFKVVCALPVGSVSILYRITELRAPDFIRLEGRSALFTVTDSIHFYRSKRGTRIDYEAKFEFKGILAPVFSLSRKGLESMGWESVDGLRAALEDTFAIGAAGDGIPGPARLLPELSRFTRWGYIRGLKRFNPMSKSMLGKHVVLTGATAGLGHAAAHDLATRGADLTLVVRDKRRGHRLVTELKRETGNDEIRYELADLSLMSDVDALIERFLQSGKSIDVLINNAGALFNPRGQTAEGFEQSYALLLLSPYRLTEGLSPLLIQAGESRVINVVSGGMYTSKLDVDALPNDENGSYSGSAAYAREKRALMVLTEEWASRWKKQGIVVNAMHPGWADTPGVRSALPGFRKITRPILRTAQQGADTIVWLAVARETGSVTGKLFLDREVVSTHLVAGTREDAAERAKLLRLLDEAAHSSAALSA</sequence>
<dbReference type="Pfam" id="PF00106">
    <property type="entry name" value="adh_short"/>
    <property type="match status" value="1"/>
</dbReference>
<dbReference type="Gene3D" id="3.30.530.20">
    <property type="match status" value="1"/>
</dbReference>
<comment type="caution">
    <text evidence="1">The sequence shown here is derived from an EMBL/GenBank/DDBJ whole genome shotgun (WGS) entry which is preliminary data.</text>
</comment>
<dbReference type="InterPro" id="IPR019587">
    <property type="entry name" value="Polyketide_cyclase/dehydratase"/>
</dbReference>
<proteinExistence type="predicted"/>
<dbReference type="InterPro" id="IPR036291">
    <property type="entry name" value="NAD(P)-bd_dom_sf"/>
</dbReference>
<dbReference type="SUPFAM" id="SSF55961">
    <property type="entry name" value="Bet v1-like"/>
    <property type="match status" value="1"/>
</dbReference>
<keyword evidence="2" id="KW-1185">Reference proteome</keyword>
<dbReference type="RefSeq" id="WP_279248702.1">
    <property type="nucleotide sequence ID" value="NZ_SHNO01000001.1"/>
</dbReference>
<dbReference type="EMBL" id="SHNO01000001">
    <property type="protein sequence ID" value="MCX2976960.1"/>
    <property type="molecule type" value="Genomic_DNA"/>
</dbReference>
<name>A0ABT3T3V9_9GAMM</name>
<evidence type="ECO:0000313" key="1">
    <source>
        <dbReference type="EMBL" id="MCX2976960.1"/>
    </source>
</evidence>
<dbReference type="InterPro" id="IPR052992">
    <property type="entry name" value="SDR_member_12"/>
</dbReference>
<dbReference type="Proteomes" id="UP001143304">
    <property type="component" value="Unassembled WGS sequence"/>
</dbReference>
<accession>A0ABT3T3V9</accession>
<dbReference type="InterPro" id="IPR023393">
    <property type="entry name" value="START-like_dom_sf"/>
</dbReference>
<organism evidence="1 2">
    <name type="scientific">Candidatus Marimicrobium litorale</name>
    <dbReference type="NCBI Taxonomy" id="2518991"/>
    <lineage>
        <taxon>Bacteria</taxon>
        <taxon>Pseudomonadati</taxon>
        <taxon>Pseudomonadota</taxon>
        <taxon>Gammaproteobacteria</taxon>
        <taxon>Cellvibrionales</taxon>
        <taxon>Halieaceae</taxon>
        <taxon>Marimicrobium</taxon>
    </lineage>
</organism>
<dbReference type="SUPFAM" id="SSF51735">
    <property type="entry name" value="NAD(P)-binding Rossmann-fold domains"/>
    <property type="match status" value="1"/>
</dbReference>
<protein>
    <submittedName>
        <fullName evidence="1">SDR family NAD(P)-dependent oxidoreductase</fullName>
    </submittedName>
</protein>
<dbReference type="InterPro" id="IPR002347">
    <property type="entry name" value="SDR_fam"/>
</dbReference>
<gene>
    <name evidence="1" type="ORF">EYC82_06295</name>
</gene>
<dbReference type="PANTHER" id="PTHR44656:SF7">
    <property type="entry name" value="DEHYDROGENASE_REDUCTASE SDR FAMILY MEMBER 12"/>
    <property type="match status" value="1"/>
</dbReference>
<dbReference type="PRINTS" id="PR00081">
    <property type="entry name" value="GDHRDH"/>
</dbReference>
<dbReference type="Pfam" id="PF10604">
    <property type="entry name" value="Polyketide_cyc2"/>
    <property type="match status" value="1"/>
</dbReference>
<reference evidence="1" key="1">
    <citation type="submission" date="2019-02" db="EMBL/GenBank/DDBJ databases">
        <authorList>
            <person name="Li S.-H."/>
        </authorList>
    </citation>
    <scope>NUCLEOTIDE SEQUENCE</scope>
    <source>
        <strain evidence="1">IMCC11814</strain>
    </source>
</reference>
<dbReference type="PANTHER" id="PTHR44656">
    <property type="entry name" value="DEHYDROGENASE/REDUCTASE SDR FAMILY MEMBER 12"/>
    <property type="match status" value="1"/>
</dbReference>
<dbReference type="Gene3D" id="3.40.50.720">
    <property type="entry name" value="NAD(P)-binding Rossmann-like Domain"/>
    <property type="match status" value="1"/>
</dbReference>
<evidence type="ECO:0000313" key="2">
    <source>
        <dbReference type="Proteomes" id="UP001143304"/>
    </source>
</evidence>